<protein>
    <submittedName>
        <fullName evidence="2">C-type lectin domain-containing protein</fullName>
    </submittedName>
</protein>
<dbReference type="AlphaFoldDB" id="A0A218ZGI9"/>
<reference evidence="2 3" key="1">
    <citation type="submission" date="2017-04" db="EMBL/GenBank/DDBJ databases">
        <title>Draft genome sequence of Marssonina coronaria NL1: causal agent of apple blotch.</title>
        <authorList>
            <person name="Cheng Q."/>
        </authorList>
    </citation>
    <scope>NUCLEOTIDE SEQUENCE [LARGE SCALE GENOMIC DNA]</scope>
    <source>
        <strain evidence="2 3">NL1</strain>
    </source>
</reference>
<keyword evidence="3" id="KW-1185">Reference proteome</keyword>
<dbReference type="EMBL" id="MZNU01000038">
    <property type="protein sequence ID" value="OWP06673.1"/>
    <property type="molecule type" value="Genomic_DNA"/>
</dbReference>
<proteinExistence type="predicted"/>
<feature type="region of interest" description="Disordered" evidence="1">
    <location>
        <begin position="76"/>
        <end position="120"/>
    </location>
</feature>
<name>A0A218ZGI9_9HELO</name>
<organism evidence="2 3">
    <name type="scientific">Diplocarpon coronariae</name>
    <dbReference type="NCBI Taxonomy" id="2795749"/>
    <lineage>
        <taxon>Eukaryota</taxon>
        <taxon>Fungi</taxon>
        <taxon>Dikarya</taxon>
        <taxon>Ascomycota</taxon>
        <taxon>Pezizomycotina</taxon>
        <taxon>Leotiomycetes</taxon>
        <taxon>Helotiales</taxon>
        <taxon>Drepanopezizaceae</taxon>
        <taxon>Diplocarpon</taxon>
    </lineage>
</organism>
<comment type="caution">
    <text evidence="2">The sequence shown here is derived from an EMBL/GenBank/DDBJ whole genome shotgun (WGS) entry which is preliminary data.</text>
</comment>
<dbReference type="Proteomes" id="UP000242519">
    <property type="component" value="Unassembled WGS sequence"/>
</dbReference>
<feature type="region of interest" description="Disordered" evidence="1">
    <location>
        <begin position="32"/>
        <end position="52"/>
    </location>
</feature>
<dbReference type="InParanoid" id="A0A218ZGI9"/>
<sequence length="191" mass="20560">MATSGSRSESQKRAFTLELHTQLTHQYSLATPYSAVPPDYSTSTQEPQRGEYGRFEDMAIIQSAVDAMAEAKAQKLRSAPPVNGSNAVGGKSGDGHLEKRGDSMTEARHSANSAAGPYSPGVPASSFEGLTLTSDADLNPHFGPVWWPMEWSSADNTRPDPFGTIRLARRRAISNTGPSPFGPIARPRRSE</sequence>
<evidence type="ECO:0000256" key="1">
    <source>
        <dbReference type="SAM" id="MobiDB-lite"/>
    </source>
</evidence>
<accession>A0A218ZGI9</accession>
<evidence type="ECO:0000313" key="3">
    <source>
        <dbReference type="Proteomes" id="UP000242519"/>
    </source>
</evidence>
<gene>
    <name evidence="2" type="ORF">B2J93_5152</name>
</gene>
<feature type="compositionally biased region" description="Basic and acidic residues" evidence="1">
    <location>
        <begin position="93"/>
        <end position="109"/>
    </location>
</feature>
<feature type="region of interest" description="Disordered" evidence="1">
    <location>
        <begin position="169"/>
        <end position="191"/>
    </location>
</feature>
<evidence type="ECO:0000313" key="2">
    <source>
        <dbReference type="EMBL" id="OWP06673.1"/>
    </source>
</evidence>